<dbReference type="GO" id="GO:0005777">
    <property type="term" value="C:peroxisome"/>
    <property type="evidence" value="ECO:0007669"/>
    <property type="project" value="UniProtKB-SubCell"/>
</dbReference>
<accession>A0A7R9QSN1</accession>
<keyword evidence="4" id="KW-0576">Peroxisome</keyword>
<dbReference type="EMBL" id="CAJPVJ010010916">
    <property type="protein sequence ID" value="CAG2173500.1"/>
    <property type="molecule type" value="Genomic_DNA"/>
</dbReference>
<dbReference type="InterPro" id="IPR020845">
    <property type="entry name" value="AMP-binding_CS"/>
</dbReference>
<dbReference type="InterPro" id="IPR025110">
    <property type="entry name" value="AMP-bd_C"/>
</dbReference>
<keyword evidence="5" id="KW-0812">Transmembrane</keyword>
<feature type="domain" description="AMP-binding enzyme C-terminal" evidence="7">
    <location>
        <begin position="461"/>
        <end position="537"/>
    </location>
</feature>
<dbReference type="InterPro" id="IPR042099">
    <property type="entry name" value="ANL_N_sf"/>
</dbReference>
<sequence>MNTKNHTIFELNMSDDYVIRSPKRDYEIPDTSVGAFVAKVLAQLDSQTKCIVNAIDGSQLTVKGLTTKCQSIAWALIKRGITKSDTILTFAENSTELAVVMFAAMFLGVTLYPITPIANVYELDQLMDTLGPLFVFTSTAKSAVIENIIRKRTNERQMVRFVSVLDNNHNIYVPYERLLDEGSGHTLDAIPYFAVKPKKDIAILMQSSGTSGVPKSVMISHKAFVATLTSFIKPNDDGAGKSAPVSYQMTQFSCMSGLTVLFGYAISGVTQVIADETDDQSVLKAIETFRVNFLGIVPAFGHKLICGQFVDTYDLSSLKALLASGASFPANVGKQIIQKYRVPLLEVYGMTEYGALTAPDLGTAEYIPGCVGRPADNTLLKVIDCSGKSVGPDVDGEICVKGPKLFSGYLNNVLATNEAIDDNGWLRTGDIGHYDRQHRFYITDRVKELIKFGTKQVSPAELEQFLLTHESVAEAVVVGVPHRTQTQWPRAYVRLKTNKVVDEEELKSFVSDSLSDSKQLRAGVVFVDHIRRTTVGKVERRYYRQLVANELIED</sequence>
<keyword evidence="3" id="KW-0436">Ligase</keyword>
<keyword evidence="9" id="KW-1185">Reference proteome</keyword>
<proteinExistence type="inferred from homology"/>
<evidence type="ECO:0000313" key="9">
    <source>
        <dbReference type="Proteomes" id="UP000728032"/>
    </source>
</evidence>
<dbReference type="Gene3D" id="3.40.50.12780">
    <property type="entry name" value="N-terminal domain of ligase-like"/>
    <property type="match status" value="1"/>
</dbReference>
<keyword evidence="5" id="KW-0472">Membrane</keyword>
<evidence type="ECO:0000256" key="2">
    <source>
        <dbReference type="ARBA" id="ARBA00006432"/>
    </source>
</evidence>
<evidence type="ECO:0000256" key="3">
    <source>
        <dbReference type="ARBA" id="ARBA00022598"/>
    </source>
</evidence>
<evidence type="ECO:0000259" key="7">
    <source>
        <dbReference type="Pfam" id="PF13193"/>
    </source>
</evidence>
<dbReference type="Pfam" id="PF00501">
    <property type="entry name" value="AMP-binding"/>
    <property type="match status" value="1"/>
</dbReference>
<gene>
    <name evidence="8" type="ORF">ONB1V03_LOCUS12950</name>
</gene>
<dbReference type="AlphaFoldDB" id="A0A7R9QSN1"/>
<reference evidence="8" key="1">
    <citation type="submission" date="2020-11" db="EMBL/GenBank/DDBJ databases">
        <authorList>
            <person name="Tran Van P."/>
        </authorList>
    </citation>
    <scope>NUCLEOTIDE SEQUENCE</scope>
</reference>
<dbReference type="GO" id="GO:0016405">
    <property type="term" value="F:CoA-ligase activity"/>
    <property type="evidence" value="ECO:0007669"/>
    <property type="project" value="TreeGrafter"/>
</dbReference>
<dbReference type="Proteomes" id="UP000728032">
    <property type="component" value="Unassembled WGS sequence"/>
</dbReference>
<dbReference type="InterPro" id="IPR000873">
    <property type="entry name" value="AMP-dep_synth/lig_dom"/>
</dbReference>
<dbReference type="EMBL" id="OC925741">
    <property type="protein sequence ID" value="CAD7656313.1"/>
    <property type="molecule type" value="Genomic_DNA"/>
</dbReference>
<dbReference type="Gene3D" id="3.30.300.30">
    <property type="match status" value="1"/>
</dbReference>
<comment type="similarity">
    <text evidence="2">Belongs to the ATP-dependent AMP-binding enzyme family.</text>
</comment>
<evidence type="ECO:0000259" key="6">
    <source>
        <dbReference type="Pfam" id="PF00501"/>
    </source>
</evidence>
<evidence type="ECO:0000313" key="8">
    <source>
        <dbReference type="EMBL" id="CAD7656313.1"/>
    </source>
</evidence>
<evidence type="ECO:0000256" key="5">
    <source>
        <dbReference type="SAM" id="Phobius"/>
    </source>
</evidence>
<dbReference type="PANTHER" id="PTHR24096">
    <property type="entry name" value="LONG-CHAIN-FATTY-ACID--COA LIGASE"/>
    <property type="match status" value="1"/>
</dbReference>
<name>A0A7R9QSN1_9ACAR</name>
<comment type="subcellular location">
    <subcellularLocation>
        <location evidence="1">Peroxisome</location>
    </subcellularLocation>
</comment>
<feature type="transmembrane region" description="Helical" evidence="5">
    <location>
        <begin position="97"/>
        <end position="118"/>
    </location>
</feature>
<dbReference type="PANTHER" id="PTHR24096:SF149">
    <property type="entry name" value="AMP-BINDING DOMAIN-CONTAINING PROTEIN-RELATED"/>
    <property type="match status" value="1"/>
</dbReference>
<evidence type="ECO:0000256" key="4">
    <source>
        <dbReference type="ARBA" id="ARBA00023140"/>
    </source>
</evidence>
<dbReference type="InterPro" id="IPR045851">
    <property type="entry name" value="AMP-bd_C_sf"/>
</dbReference>
<dbReference type="SUPFAM" id="SSF56801">
    <property type="entry name" value="Acetyl-CoA synthetase-like"/>
    <property type="match status" value="1"/>
</dbReference>
<keyword evidence="5" id="KW-1133">Transmembrane helix</keyword>
<protein>
    <submittedName>
        <fullName evidence="8">Uncharacterized protein</fullName>
    </submittedName>
</protein>
<feature type="domain" description="AMP-dependent synthetase/ligase" evidence="6">
    <location>
        <begin position="53"/>
        <end position="410"/>
    </location>
</feature>
<dbReference type="PROSITE" id="PS00455">
    <property type="entry name" value="AMP_BINDING"/>
    <property type="match status" value="1"/>
</dbReference>
<dbReference type="Pfam" id="PF13193">
    <property type="entry name" value="AMP-binding_C"/>
    <property type="match status" value="1"/>
</dbReference>
<organism evidence="8">
    <name type="scientific">Oppiella nova</name>
    <dbReference type="NCBI Taxonomy" id="334625"/>
    <lineage>
        <taxon>Eukaryota</taxon>
        <taxon>Metazoa</taxon>
        <taxon>Ecdysozoa</taxon>
        <taxon>Arthropoda</taxon>
        <taxon>Chelicerata</taxon>
        <taxon>Arachnida</taxon>
        <taxon>Acari</taxon>
        <taxon>Acariformes</taxon>
        <taxon>Sarcoptiformes</taxon>
        <taxon>Oribatida</taxon>
        <taxon>Brachypylina</taxon>
        <taxon>Oppioidea</taxon>
        <taxon>Oppiidae</taxon>
        <taxon>Oppiella</taxon>
    </lineage>
</organism>
<evidence type="ECO:0000256" key="1">
    <source>
        <dbReference type="ARBA" id="ARBA00004275"/>
    </source>
</evidence>
<dbReference type="OrthoDB" id="6475404at2759"/>